<comment type="caution">
    <text evidence="2">The sequence shown here is derived from an EMBL/GenBank/DDBJ whole genome shotgun (WGS) entry which is preliminary data.</text>
</comment>
<organism evidence="2 3">
    <name type="scientific">Allokutzneria multivorans</name>
    <dbReference type="NCBI Taxonomy" id="1142134"/>
    <lineage>
        <taxon>Bacteria</taxon>
        <taxon>Bacillati</taxon>
        <taxon>Actinomycetota</taxon>
        <taxon>Actinomycetes</taxon>
        <taxon>Pseudonocardiales</taxon>
        <taxon>Pseudonocardiaceae</taxon>
        <taxon>Allokutzneria</taxon>
    </lineage>
</organism>
<sequence length="111" mass="12844">MDTRTAQETQRTETVQEVLVTYSLRRFVFMSVLGFLFVATGHEAFSTAATHVAAIGLAISMVMRPARANRVQAREERTRWRVLVPRWFCSGREHETHAPLLRYRVDRHRSG</sequence>
<evidence type="ECO:0000256" key="1">
    <source>
        <dbReference type="SAM" id="Phobius"/>
    </source>
</evidence>
<keyword evidence="1" id="KW-0472">Membrane</keyword>
<gene>
    <name evidence="2" type="ORF">GCM10022247_41290</name>
</gene>
<dbReference type="RefSeq" id="WP_344877180.1">
    <property type="nucleotide sequence ID" value="NZ_BAABAL010000016.1"/>
</dbReference>
<feature type="transmembrane region" description="Helical" evidence="1">
    <location>
        <begin position="44"/>
        <end position="63"/>
    </location>
</feature>
<evidence type="ECO:0000313" key="2">
    <source>
        <dbReference type="EMBL" id="GAA4014208.1"/>
    </source>
</evidence>
<keyword evidence="1" id="KW-1133">Transmembrane helix</keyword>
<keyword evidence="3" id="KW-1185">Reference proteome</keyword>
<name>A0ABP7SNP3_9PSEU</name>
<protein>
    <submittedName>
        <fullName evidence="2">Uncharacterized protein</fullName>
    </submittedName>
</protein>
<dbReference type="EMBL" id="BAABAL010000016">
    <property type="protein sequence ID" value="GAA4014208.1"/>
    <property type="molecule type" value="Genomic_DNA"/>
</dbReference>
<proteinExistence type="predicted"/>
<dbReference type="Proteomes" id="UP001501747">
    <property type="component" value="Unassembled WGS sequence"/>
</dbReference>
<keyword evidence="1" id="KW-0812">Transmembrane</keyword>
<evidence type="ECO:0000313" key="3">
    <source>
        <dbReference type="Proteomes" id="UP001501747"/>
    </source>
</evidence>
<accession>A0ABP7SNP3</accession>
<reference evidence="3" key="1">
    <citation type="journal article" date="2019" name="Int. J. Syst. Evol. Microbiol.">
        <title>The Global Catalogue of Microorganisms (GCM) 10K type strain sequencing project: providing services to taxonomists for standard genome sequencing and annotation.</title>
        <authorList>
            <consortium name="The Broad Institute Genomics Platform"/>
            <consortium name="The Broad Institute Genome Sequencing Center for Infectious Disease"/>
            <person name="Wu L."/>
            <person name="Ma J."/>
        </authorList>
    </citation>
    <scope>NUCLEOTIDE SEQUENCE [LARGE SCALE GENOMIC DNA]</scope>
    <source>
        <strain evidence="3">JCM 17342</strain>
    </source>
</reference>
<feature type="transmembrane region" description="Helical" evidence="1">
    <location>
        <begin position="20"/>
        <end position="38"/>
    </location>
</feature>